<evidence type="ECO:0000256" key="1">
    <source>
        <dbReference type="ARBA" id="ARBA00022723"/>
    </source>
</evidence>
<dbReference type="EMBL" id="JACBAZ010000011">
    <property type="protein sequence ID" value="NWK57366.1"/>
    <property type="molecule type" value="Genomic_DNA"/>
</dbReference>
<gene>
    <name evidence="4" type="ORF">HW115_17230</name>
</gene>
<reference evidence="4 5" key="1">
    <citation type="submission" date="2020-07" db="EMBL/GenBank/DDBJ databases">
        <title>Roseicoccus Jingziensis gen. nov., sp. nov., isolated from coastal seawater.</title>
        <authorList>
            <person name="Feng X."/>
        </authorList>
    </citation>
    <scope>NUCLEOTIDE SEQUENCE [LARGE SCALE GENOMIC DNA]</scope>
    <source>
        <strain evidence="4 5">N1E253</strain>
    </source>
</reference>
<dbReference type="AlphaFoldDB" id="A0A851GJ60"/>
<keyword evidence="1" id="KW-0479">Metal-binding</keyword>
<dbReference type="CDD" id="cd03416">
    <property type="entry name" value="CbiX_SirB_N"/>
    <property type="match status" value="1"/>
</dbReference>
<dbReference type="InterPro" id="IPR002762">
    <property type="entry name" value="CbiX-like"/>
</dbReference>
<dbReference type="SUPFAM" id="SSF53800">
    <property type="entry name" value="Chelatase"/>
    <property type="match status" value="1"/>
</dbReference>
<dbReference type="RefSeq" id="WP_178934357.1">
    <property type="nucleotide sequence ID" value="NZ_JACBAZ010000011.1"/>
</dbReference>
<dbReference type="GO" id="GO:0016829">
    <property type="term" value="F:lyase activity"/>
    <property type="evidence" value="ECO:0007669"/>
    <property type="project" value="UniProtKB-KW"/>
</dbReference>
<keyword evidence="2" id="KW-0456">Lyase</keyword>
<protein>
    <recommendedName>
        <fullName evidence="6">Cobalamin biosynthesis protein CbiX</fullName>
    </recommendedName>
</protein>
<dbReference type="GO" id="GO:0046872">
    <property type="term" value="F:metal ion binding"/>
    <property type="evidence" value="ECO:0007669"/>
    <property type="project" value="UniProtKB-KW"/>
</dbReference>
<proteinExistence type="predicted"/>
<sequence length="261" mass="29004">MLEPPTQPSLLLLGHGSSKHPESSQSVRMHADLLRERGNFQSVDVAFLKEEPRLENVAAQLTCLPDEEVGNLTIVPDFLAEGYFTLQVIPSMLRMDTLPDSVRYISPVGTHAMMQDLIYQAAKDVLGDWCERDVTLLLVGHGSTKNPRSKETLMQHIEGLKTSSAYGQICDLWLEESPFVNEWRDVANHDKVLVVPFLLNDGQHGGWDIPEMLGLPEGDPVHGHTHELGGRHVRVAPALGTSHRFADVIEEVALLDRALRS</sequence>
<organism evidence="4 5">
    <name type="scientific">Oceaniferula marina</name>
    <dbReference type="NCBI Taxonomy" id="2748318"/>
    <lineage>
        <taxon>Bacteria</taxon>
        <taxon>Pseudomonadati</taxon>
        <taxon>Verrucomicrobiota</taxon>
        <taxon>Verrucomicrobiia</taxon>
        <taxon>Verrucomicrobiales</taxon>
        <taxon>Verrucomicrobiaceae</taxon>
        <taxon>Oceaniferula</taxon>
    </lineage>
</organism>
<name>A0A851GJ60_9BACT</name>
<dbReference type="PANTHER" id="PTHR33542:SF3">
    <property type="entry name" value="SIROHYDROCHLORIN FERROCHELATASE, CHLOROPLASTIC"/>
    <property type="match status" value="1"/>
</dbReference>
<feature type="region of interest" description="Disordered" evidence="3">
    <location>
        <begin position="1"/>
        <end position="25"/>
    </location>
</feature>
<comment type="caution">
    <text evidence="4">The sequence shown here is derived from an EMBL/GenBank/DDBJ whole genome shotgun (WGS) entry which is preliminary data.</text>
</comment>
<evidence type="ECO:0000313" key="4">
    <source>
        <dbReference type="EMBL" id="NWK57366.1"/>
    </source>
</evidence>
<dbReference type="InterPro" id="IPR050963">
    <property type="entry name" value="Sirohydro_Cobaltochel/CbiX"/>
</dbReference>
<keyword evidence="5" id="KW-1185">Reference proteome</keyword>
<evidence type="ECO:0000313" key="5">
    <source>
        <dbReference type="Proteomes" id="UP000557872"/>
    </source>
</evidence>
<dbReference type="Gene3D" id="3.40.50.1400">
    <property type="match status" value="2"/>
</dbReference>
<accession>A0A851GJ60</accession>
<evidence type="ECO:0000256" key="2">
    <source>
        <dbReference type="ARBA" id="ARBA00023239"/>
    </source>
</evidence>
<evidence type="ECO:0000256" key="3">
    <source>
        <dbReference type="SAM" id="MobiDB-lite"/>
    </source>
</evidence>
<dbReference type="Proteomes" id="UP000557872">
    <property type="component" value="Unassembled WGS sequence"/>
</dbReference>
<evidence type="ECO:0008006" key="6">
    <source>
        <dbReference type="Google" id="ProtNLM"/>
    </source>
</evidence>
<dbReference type="PANTHER" id="PTHR33542">
    <property type="entry name" value="SIROHYDROCHLORIN FERROCHELATASE, CHLOROPLASTIC"/>
    <property type="match status" value="1"/>
</dbReference>
<dbReference type="Pfam" id="PF01903">
    <property type="entry name" value="CbiX"/>
    <property type="match status" value="2"/>
</dbReference>